<dbReference type="Pfam" id="PF08244">
    <property type="entry name" value="Glyco_hydro_32C"/>
    <property type="match status" value="1"/>
</dbReference>
<evidence type="ECO:0000313" key="8">
    <source>
        <dbReference type="EMBL" id="AVF37765.1"/>
    </source>
</evidence>
<feature type="domain" description="Glycosyl hydrolase family 32 N-terminal" evidence="6">
    <location>
        <begin position="28"/>
        <end position="327"/>
    </location>
</feature>
<comment type="catalytic activity">
    <reaction evidence="4">
        <text>Hydrolysis of terminal non-reducing beta-D-fructofuranoside residues in beta-D-fructofuranosides.</text>
        <dbReference type="EC" id="3.2.1.26"/>
    </reaction>
</comment>
<keyword evidence="9" id="KW-1185">Reference proteome</keyword>
<evidence type="ECO:0000259" key="7">
    <source>
        <dbReference type="Pfam" id="PF08244"/>
    </source>
</evidence>
<comment type="subcellular location">
    <subcellularLocation>
        <location evidence="5">Cytoplasm</location>
    </subcellularLocation>
</comment>
<evidence type="ECO:0000259" key="6">
    <source>
        <dbReference type="Pfam" id="PF00251"/>
    </source>
</evidence>
<dbReference type="InterPro" id="IPR023296">
    <property type="entry name" value="Glyco_hydro_beta-prop_sf"/>
</dbReference>
<evidence type="ECO:0000256" key="5">
    <source>
        <dbReference type="RuleBase" id="RU365015"/>
    </source>
</evidence>
<dbReference type="EC" id="3.2.1.26" evidence="4"/>
<dbReference type="GO" id="GO:0005737">
    <property type="term" value="C:cytoplasm"/>
    <property type="evidence" value="ECO:0007669"/>
    <property type="project" value="UniProtKB-SubCell"/>
</dbReference>
<keyword evidence="8" id="KW-0614">Plasmid</keyword>
<dbReference type="NCBIfam" id="TIGR01322">
    <property type="entry name" value="scrB_fam"/>
    <property type="match status" value="1"/>
</dbReference>
<dbReference type="InterPro" id="IPR018053">
    <property type="entry name" value="Glyco_hydro_32_AS"/>
</dbReference>
<keyword evidence="5" id="KW-0963">Cytoplasm</keyword>
<evidence type="ECO:0000256" key="1">
    <source>
        <dbReference type="ARBA" id="ARBA00009902"/>
    </source>
</evidence>
<reference evidence="9" key="1">
    <citation type="submission" date="2017-01" db="EMBL/GenBank/DDBJ databases">
        <title>Genome sequence of Rouxiella sp. ERMR1:05.</title>
        <authorList>
            <person name="Kumar R."/>
            <person name="Singh D."/>
            <person name="Kumar S."/>
        </authorList>
    </citation>
    <scope>NUCLEOTIDE SEQUENCE [LARGE SCALE GENOMIC DNA]</scope>
    <source>
        <strain evidence="9">ERMR1:05</strain>
        <plasmid evidence="9">unnamed1</plasmid>
    </source>
</reference>
<dbReference type="SUPFAM" id="SSF49899">
    <property type="entry name" value="Concanavalin A-like lectins/glucanases"/>
    <property type="match status" value="1"/>
</dbReference>
<dbReference type="InterPro" id="IPR001362">
    <property type="entry name" value="Glyco_hydro_32"/>
</dbReference>
<accession>A0A2L1UXW0</accession>
<dbReference type="KEGG" id="rox:BV494_22960"/>
<dbReference type="Gene3D" id="2.60.120.560">
    <property type="entry name" value="Exo-inulinase, domain 1"/>
    <property type="match status" value="1"/>
</dbReference>
<dbReference type="CDD" id="cd08996">
    <property type="entry name" value="GH32_FFase"/>
    <property type="match status" value="1"/>
</dbReference>
<feature type="domain" description="Glycosyl hydrolase family 32 C-terminal" evidence="7">
    <location>
        <begin position="357"/>
        <end position="474"/>
    </location>
</feature>
<dbReference type="UniPathway" id="UPA00238"/>
<dbReference type="GO" id="GO:0004564">
    <property type="term" value="F:beta-fructofuranosidase activity"/>
    <property type="evidence" value="ECO:0007669"/>
    <property type="project" value="UniProtKB-EC"/>
</dbReference>
<comment type="function">
    <text evidence="5">Enables the bacterium to metabolize sucrose as a sole carbon source.</text>
</comment>
<dbReference type="InterPro" id="IPR013320">
    <property type="entry name" value="ConA-like_dom_sf"/>
</dbReference>
<gene>
    <name evidence="8" type="ORF">BV494_22960</name>
</gene>
<dbReference type="Pfam" id="PF00251">
    <property type="entry name" value="Glyco_hydro_32N"/>
    <property type="match status" value="1"/>
</dbReference>
<evidence type="ECO:0000313" key="9">
    <source>
        <dbReference type="Proteomes" id="UP000239197"/>
    </source>
</evidence>
<sequence>MKQRLERAEHALQDAAKKRGNAFYPLFHLAPPAGWMNDPNGLIYHQGVYHAFYQHHPFSENWGPMHWGHATSKDMVNWQHQPVALAPGEDYDRDGCFSGSAVDDNGVLSLIYTGHVWLNGEGNDSAIREVQCLATSEDGIHFTKQGVILTPPDNIMHFRDPKVWRENGCWWMVIGARDNSDCGQVLLYKGTSLQSWVLDRVLAKADSHTGYMWECPDFFPLGDEHILMCSPQGIKAQGDDYQNLFQSGCLRGSWQPGQDFTITEGFTELDHGHDFYAPQSFTATGGRRIVIAWMDMWESVMPSKAEGWAGCMTLPRELTLRDGKVRMMPVNEIETLRREHYPVAPCVLGNGVRPLVEDAQAVEIITQWDLTASDAERFGIKLGDGVSLFVDTLAQRLCLERDFPMHGIKDARSIALTPGQRLDLRMFIDRSSVEIFVNQGDATFSSRIYPQPDQRALSVFATNGKAALVHGDVWTLSAG</sequence>
<dbReference type="InterPro" id="IPR051214">
    <property type="entry name" value="GH32_Enzymes"/>
</dbReference>
<dbReference type="InterPro" id="IPR006232">
    <property type="entry name" value="Suc6P_hydrolase"/>
</dbReference>
<dbReference type="InterPro" id="IPR013189">
    <property type="entry name" value="Glyco_hydro_32_C"/>
</dbReference>
<evidence type="ECO:0000256" key="3">
    <source>
        <dbReference type="ARBA" id="ARBA00023295"/>
    </source>
</evidence>
<keyword evidence="5" id="KW-0119">Carbohydrate metabolism</keyword>
<dbReference type="PANTHER" id="PTHR43101">
    <property type="entry name" value="BETA-FRUCTOSIDASE"/>
    <property type="match status" value="1"/>
</dbReference>
<dbReference type="PROSITE" id="PS00609">
    <property type="entry name" value="GLYCOSYL_HYDROL_F32"/>
    <property type="match status" value="1"/>
</dbReference>
<dbReference type="EMBL" id="CP019063">
    <property type="protein sequence ID" value="AVF37765.1"/>
    <property type="molecule type" value="Genomic_DNA"/>
</dbReference>
<dbReference type="InterPro" id="IPR013148">
    <property type="entry name" value="Glyco_hydro_32_N"/>
</dbReference>
<dbReference type="SMART" id="SM00640">
    <property type="entry name" value="Glyco_32"/>
    <property type="match status" value="1"/>
</dbReference>
<geneLocation type="plasmid" evidence="8 9">
    <name>unnamed1</name>
</geneLocation>
<comment type="similarity">
    <text evidence="1 4">Belongs to the glycosyl hydrolase 32 family.</text>
</comment>
<keyword evidence="3 4" id="KW-0326">Glycosidase</keyword>
<dbReference type="PANTHER" id="PTHR43101:SF1">
    <property type="entry name" value="BETA-FRUCTOSIDASE"/>
    <property type="match status" value="1"/>
</dbReference>
<dbReference type="AlphaFoldDB" id="A0A2L1UXW0"/>
<organism evidence="8 9">
    <name type="scientific">Rahnella sikkimica</name>
    <dbReference type="NCBI Taxonomy" id="1805933"/>
    <lineage>
        <taxon>Bacteria</taxon>
        <taxon>Pseudomonadati</taxon>
        <taxon>Pseudomonadota</taxon>
        <taxon>Gammaproteobacteria</taxon>
        <taxon>Enterobacterales</taxon>
        <taxon>Yersiniaceae</taxon>
        <taxon>Rahnella</taxon>
    </lineage>
</organism>
<proteinExistence type="inferred from homology"/>
<dbReference type="Gene3D" id="2.115.10.20">
    <property type="entry name" value="Glycosyl hydrolase domain, family 43"/>
    <property type="match status" value="1"/>
</dbReference>
<evidence type="ECO:0000256" key="4">
    <source>
        <dbReference type="RuleBase" id="RU362110"/>
    </source>
</evidence>
<comment type="pathway">
    <text evidence="5">Glycan biosynthesis; sucrose metabolism.</text>
</comment>
<dbReference type="OrthoDB" id="9801455at2"/>
<name>A0A2L1UXW0_9GAMM</name>
<keyword evidence="2 4" id="KW-0378">Hydrolase</keyword>
<dbReference type="RefSeq" id="WP_104925103.1">
    <property type="nucleotide sequence ID" value="NZ_CP019063.1"/>
</dbReference>
<dbReference type="Proteomes" id="UP000239197">
    <property type="component" value="Plasmid unnamed1"/>
</dbReference>
<protein>
    <recommendedName>
        <fullName evidence="4">Sucrose-6-phosphate hydrolase</fullName>
        <ecNumber evidence="4">3.2.1.26</ecNumber>
    </recommendedName>
    <alternativeName>
        <fullName evidence="5">Invertase</fullName>
    </alternativeName>
</protein>
<dbReference type="SUPFAM" id="SSF75005">
    <property type="entry name" value="Arabinanase/levansucrase/invertase"/>
    <property type="match status" value="1"/>
</dbReference>
<dbReference type="GO" id="GO:0005985">
    <property type="term" value="P:sucrose metabolic process"/>
    <property type="evidence" value="ECO:0007669"/>
    <property type="project" value="UniProtKB-UniPathway"/>
</dbReference>
<evidence type="ECO:0000256" key="2">
    <source>
        <dbReference type="ARBA" id="ARBA00022801"/>
    </source>
</evidence>